<feature type="binding site" evidence="11">
    <location>
        <position position="289"/>
    </location>
    <ligand>
        <name>FMN</name>
        <dbReference type="ChEBI" id="CHEBI:58210"/>
    </ligand>
</feature>
<dbReference type="UniPathway" id="UPA00053">
    <property type="reaction ID" value="UER00090"/>
</dbReference>
<dbReference type="NCBIfam" id="TIGR00033">
    <property type="entry name" value="aroC"/>
    <property type="match status" value="1"/>
</dbReference>
<keyword evidence="9 11" id="KW-0057">Aromatic amino acid biosynthesis</keyword>
<comment type="function">
    <text evidence="11">Catalyzes the anti-1,4-elimination of the C-3 phosphate and the C-6 proR hydrogen from 5-enolpyruvylshikimate-3-phosphate (EPSP) to yield chorismate, which is the branch point compound that serves as the starting substrate for the three terminal pathways of aromatic amino acid biosynthesis. This reaction introduces a second double bond into the aromatic ring system.</text>
</comment>
<keyword evidence="8 11" id="KW-0521">NADP</keyword>
<evidence type="ECO:0000256" key="5">
    <source>
        <dbReference type="ARBA" id="ARBA00022630"/>
    </source>
</evidence>
<evidence type="ECO:0000256" key="11">
    <source>
        <dbReference type="HAMAP-Rule" id="MF_00300"/>
    </source>
</evidence>
<comment type="caution">
    <text evidence="11">Lacks conserved residue(s) required for the propagation of feature annotation.</text>
</comment>
<gene>
    <name evidence="11" type="primary">aroC</name>
    <name evidence="13" type="ORF">SAMN05216180_0741</name>
</gene>
<feature type="binding site" evidence="11">
    <location>
        <begin position="125"/>
        <end position="127"/>
    </location>
    <ligand>
        <name>FMN</name>
        <dbReference type="ChEBI" id="CHEBI:58210"/>
    </ligand>
</feature>
<feature type="binding site" evidence="11">
    <location>
        <begin position="304"/>
        <end position="308"/>
    </location>
    <ligand>
        <name>FMN</name>
        <dbReference type="ChEBI" id="CHEBI:58210"/>
    </ligand>
</feature>
<dbReference type="RefSeq" id="WP_092751745.1">
    <property type="nucleotide sequence ID" value="NZ_FOCG01000001.1"/>
</dbReference>
<evidence type="ECO:0000256" key="6">
    <source>
        <dbReference type="ARBA" id="ARBA00022643"/>
    </source>
</evidence>
<keyword evidence="10 11" id="KW-0456">Lyase</keyword>
<dbReference type="EMBL" id="FOCG01000001">
    <property type="protein sequence ID" value="SEM59003.1"/>
    <property type="molecule type" value="Genomic_DNA"/>
</dbReference>
<dbReference type="PROSITE" id="PS00787">
    <property type="entry name" value="CHORISMATE_SYNTHASE_1"/>
    <property type="match status" value="1"/>
</dbReference>
<dbReference type="GO" id="GO:0008652">
    <property type="term" value="P:amino acid biosynthetic process"/>
    <property type="evidence" value="ECO:0007669"/>
    <property type="project" value="UniProtKB-KW"/>
</dbReference>
<dbReference type="InterPro" id="IPR000453">
    <property type="entry name" value="Chorismate_synth"/>
</dbReference>
<keyword evidence="7 11" id="KW-0274">FAD</keyword>
<dbReference type="GO" id="GO:0005829">
    <property type="term" value="C:cytosol"/>
    <property type="evidence" value="ECO:0007669"/>
    <property type="project" value="TreeGrafter"/>
</dbReference>
<dbReference type="NCBIfam" id="NF003793">
    <property type="entry name" value="PRK05382.1"/>
    <property type="match status" value="1"/>
</dbReference>
<keyword evidence="6 11" id="KW-0288">FMN</keyword>
<evidence type="ECO:0000256" key="7">
    <source>
        <dbReference type="ARBA" id="ARBA00022827"/>
    </source>
</evidence>
<evidence type="ECO:0000256" key="4">
    <source>
        <dbReference type="ARBA" id="ARBA00022605"/>
    </source>
</evidence>
<dbReference type="STRING" id="474960.SAMN05216180_0741"/>
<dbReference type="GO" id="GO:0009073">
    <property type="term" value="P:aromatic amino acid family biosynthetic process"/>
    <property type="evidence" value="ECO:0007669"/>
    <property type="project" value="UniProtKB-KW"/>
</dbReference>
<evidence type="ECO:0000256" key="1">
    <source>
        <dbReference type="ARBA" id="ARBA00005044"/>
    </source>
</evidence>
<reference evidence="13 14" key="1">
    <citation type="submission" date="2016-10" db="EMBL/GenBank/DDBJ databases">
        <authorList>
            <person name="de Groot N.N."/>
        </authorList>
    </citation>
    <scope>NUCLEOTIDE SEQUENCE [LARGE SCALE GENOMIC DNA]</scope>
    <source>
        <strain evidence="13 14">CGMCC 1.5070</strain>
    </source>
</reference>
<keyword evidence="5 11" id="KW-0285">Flavoprotein</keyword>
<dbReference type="GO" id="GO:0010181">
    <property type="term" value="F:FMN binding"/>
    <property type="evidence" value="ECO:0007669"/>
    <property type="project" value="TreeGrafter"/>
</dbReference>
<dbReference type="InterPro" id="IPR035904">
    <property type="entry name" value="Chorismate_synth_AroC_sf"/>
</dbReference>
<feature type="binding site" evidence="11">
    <location>
        <position position="47"/>
    </location>
    <ligand>
        <name>NADP(+)</name>
        <dbReference type="ChEBI" id="CHEBI:58349"/>
    </ligand>
</feature>
<comment type="pathway">
    <text evidence="1 11 12">Metabolic intermediate biosynthesis; chorismate biosynthesis; chorismate from D-erythrose 4-phosphate and phosphoenolpyruvate: step 7/7.</text>
</comment>
<evidence type="ECO:0000313" key="13">
    <source>
        <dbReference type="EMBL" id="SEM59003.1"/>
    </source>
</evidence>
<keyword evidence="4 11" id="KW-0028">Amino-acid biosynthesis</keyword>
<dbReference type="HAMAP" id="MF_00300">
    <property type="entry name" value="Chorismate_synth"/>
    <property type="match status" value="1"/>
</dbReference>
<dbReference type="Proteomes" id="UP000199158">
    <property type="component" value="Unassembled WGS sequence"/>
</dbReference>
<organism evidence="13 14">
    <name type="scientific">Hydrogenoanaerobacterium saccharovorans</name>
    <dbReference type="NCBI Taxonomy" id="474960"/>
    <lineage>
        <taxon>Bacteria</taxon>
        <taxon>Bacillati</taxon>
        <taxon>Bacillota</taxon>
        <taxon>Clostridia</taxon>
        <taxon>Eubacteriales</taxon>
        <taxon>Oscillospiraceae</taxon>
        <taxon>Hydrogenoanaerobacterium</taxon>
    </lineage>
</organism>
<keyword evidence="14" id="KW-1185">Reference proteome</keyword>
<comment type="subunit">
    <text evidence="11">Homotetramer.</text>
</comment>
<dbReference type="CDD" id="cd07304">
    <property type="entry name" value="Chorismate_synthase"/>
    <property type="match status" value="1"/>
</dbReference>
<dbReference type="PANTHER" id="PTHR21085:SF0">
    <property type="entry name" value="CHORISMATE SYNTHASE"/>
    <property type="match status" value="1"/>
</dbReference>
<evidence type="ECO:0000256" key="12">
    <source>
        <dbReference type="RuleBase" id="RU000605"/>
    </source>
</evidence>
<dbReference type="Pfam" id="PF01264">
    <property type="entry name" value="Chorismate_synt"/>
    <property type="match status" value="1"/>
</dbReference>
<evidence type="ECO:0000256" key="3">
    <source>
        <dbReference type="ARBA" id="ARBA00013036"/>
    </source>
</evidence>
<accession>A0A1H7ZL65</accession>
<dbReference type="EC" id="4.2.3.5" evidence="3 11"/>
<feature type="binding site" evidence="11">
    <location>
        <position position="331"/>
    </location>
    <ligand>
        <name>FMN</name>
        <dbReference type="ChEBI" id="CHEBI:58210"/>
    </ligand>
</feature>
<evidence type="ECO:0000313" key="14">
    <source>
        <dbReference type="Proteomes" id="UP000199158"/>
    </source>
</evidence>
<comment type="cofactor">
    <cofactor evidence="11 12">
        <name>FMNH2</name>
        <dbReference type="ChEBI" id="CHEBI:57618"/>
    </cofactor>
    <text evidence="11 12">Reduced FMN (FMNH(2)).</text>
</comment>
<comment type="catalytic activity">
    <reaction evidence="11 12">
        <text>5-O-(1-carboxyvinyl)-3-phosphoshikimate = chorismate + phosphate</text>
        <dbReference type="Rhea" id="RHEA:21020"/>
        <dbReference type="ChEBI" id="CHEBI:29748"/>
        <dbReference type="ChEBI" id="CHEBI:43474"/>
        <dbReference type="ChEBI" id="CHEBI:57701"/>
        <dbReference type="EC" id="4.2.3.5"/>
    </reaction>
</comment>
<dbReference type="Gene3D" id="3.60.150.10">
    <property type="entry name" value="Chorismate synthase AroC"/>
    <property type="match status" value="1"/>
</dbReference>
<comment type="similarity">
    <text evidence="2 11 12">Belongs to the chorismate synthase family.</text>
</comment>
<evidence type="ECO:0000256" key="10">
    <source>
        <dbReference type="ARBA" id="ARBA00023239"/>
    </source>
</evidence>
<dbReference type="GO" id="GO:0004107">
    <property type="term" value="F:chorismate synthase activity"/>
    <property type="evidence" value="ECO:0007669"/>
    <property type="project" value="UniProtKB-UniRule"/>
</dbReference>
<dbReference type="OrthoDB" id="9771806at2"/>
<name>A0A1H7ZL65_9FIRM</name>
<evidence type="ECO:0000256" key="8">
    <source>
        <dbReference type="ARBA" id="ARBA00022857"/>
    </source>
</evidence>
<sequence length="357" mass="38159">MSVWGRNNLKLSIFGESHGSEIGVVIDGLPAGEHIDIDELKLFCARRAPGNSTTSTKRREPDIPKILSGMLDGKTTGAPLCAMIQNNDTHSQDYNNLKKVARPGHADYTAYLRYNGANDVRGSGHFSGRLTAPLVIAGGIAKQLLRNRGVEIGAHIFSVQNTKDDVFDAVSITAKQLLEVQKKDFAVLNDESGEMMIQQIETAAKQLDSLGGVVECCAVGFPAGIGSPMFDGIENVLSSILFGIPAVKGVEFGAGFKASKMAGSENNDPYCIKDGKICTETNNHGGILGGISSGMPIIMRVAFKPTPSISQPQKTINFIEQEECELIVKGRHDPCIVPRAVPCVEAAVAFALLSYLV</sequence>
<dbReference type="PIRSF" id="PIRSF001456">
    <property type="entry name" value="Chorismate_synth"/>
    <property type="match status" value="1"/>
</dbReference>
<proteinExistence type="inferred from homology"/>
<evidence type="ECO:0000256" key="2">
    <source>
        <dbReference type="ARBA" id="ARBA00008014"/>
    </source>
</evidence>
<dbReference type="GO" id="GO:0009423">
    <property type="term" value="P:chorismate biosynthetic process"/>
    <property type="evidence" value="ECO:0007669"/>
    <property type="project" value="UniProtKB-UniRule"/>
</dbReference>
<dbReference type="AlphaFoldDB" id="A0A1H7ZL65"/>
<evidence type="ECO:0000256" key="9">
    <source>
        <dbReference type="ARBA" id="ARBA00023141"/>
    </source>
</evidence>
<protein>
    <recommendedName>
        <fullName evidence="3 11">Chorismate synthase</fullName>
        <shortName evidence="11">CS</shortName>
        <ecNumber evidence="3 11">4.2.3.5</ecNumber>
    </recommendedName>
    <alternativeName>
        <fullName evidence="11">5-enolpyruvylshikimate-3-phosphate phospholyase</fullName>
    </alternativeName>
</protein>
<dbReference type="PANTHER" id="PTHR21085">
    <property type="entry name" value="CHORISMATE SYNTHASE"/>
    <property type="match status" value="1"/>
</dbReference>
<dbReference type="SUPFAM" id="SSF103263">
    <property type="entry name" value="Chorismate synthase, AroC"/>
    <property type="match status" value="1"/>
</dbReference>
<dbReference type="InterPro" id="IPR020541">
    <property type="entry name" value="Chorismate_synthase_CS"/>
</dbReference>